<keyword evidence="2" id="KW-1185">Reference proteome</keyword>
<dbReference type="RefSeq" id="WP_408208595.1">
    <property type="nucleotide sequence ID" value="NZ_JAQQBZ010000001.1"/>
</dbReference>
<comment type="caution">
    <text evidence="1">The sequence shown here is derived from an EMBL/GenBank/DDBJ whole genome shotgun (WGS) entry which is preliminary data.</text>
</comment>
<dbReference type="Pfam" id="PF07366">
    <property type="entry name" value="SnoaL"/>
    <property type="match status" value="2"/>
</dbReference>
<proteinExistence type="predicted"/>
<name>A0ABW9CZ03_9BURK</name>
<dbReference type="PANTHER" id="PTHR38436:SF1">
    <property type="entry name" value="ESTER CYCLASE"/>
    <property type="match status" value="1"/>
</dbReference>
<evidence type="ECO:0000313" key="2">
    <source>
        <dbReference type="Proteomes" id="UP001629367"/>
    </source>
</evidence>
<dbReference type="SUPFAM" id="SSF54427">
    <property type="entry name" value="NTF2-like"/>
    <property type="match status" value="2"/>
</dbReference>
<sequence>MEKEIPDQQVDLDPACYAPYASPRRFITDWTDKIWITRGIGRLGDHYAPDIKVHTCYGETYGFDDVISNSLQKMVAFPNRGGGHDDVIWEARGPSSFVSSHRVFNNATHLGHWTYGPPTGKEWVNRGIAHCLIVDGKVTEEWVIRDEYAVLEHLGLDPFEIARQLAVRSPVLGAEIGSLDNAPALSGTVDDPVATGISGVRPARFERECARVREMFEDVWNRRLFDAVGEYFDDTIVCQTVRLRRVMNIAPYQLEVMKLLAAFPDAKIEVRDIVANYSDDLGLRIAVIWLLRGTYCGSPIYGPVNRAPVRILGASHFELRGDKIIREWRIYDEIAVMAQILKAETHAA</sequence>
<gene>
    <name evidence="1" type="ORF">PQQ68_02235</name>
</gene>
<dbReference type="Proteomes" id="UP001629367">
    <property type="component" value="Unassembled WGS sequence"/>
</dbReference>
<accession>A0ABW9CZ03</accession>
<dbReference type="InterPro" id="IPR032710">
    <property type="entry name" value="NTF2-like_dom_sf"/>
</dbReference>
<dbReference type="Gene3D" id="3.10.450.50">
    <property type="match status" value="2"/>
</dbReference>
<reference evidence="1 2" key="1">
    <citation type="journal article" date="2024" name="Chem. Sci.">
        <title>Discovery of megapolipeptins by genome mining of a Burkholderiales bacteria collection.</title>
        <authorList>
            <person name="Paulo B.S."/>
            <person name="Recchia M.J.J."/>
            <person name="Lee S."/>
            <person name="Fergusson C.H."/>
            <person name="Romanowski S.B."/>
            <person name="Hernandez A."/>
            <person name="Krull N."/>
            <person name="Liu D.Y."/>
            <person name="Cavanagh H."/>
            <person name="Bos A."/>
            <person name="Gray C.A."/>
            <person name="Murphy B.T."/>
            <person name="Linington R.G."/>
            <person name="Eustaquio A.S."/>
        </authorList>
    </citation>
    <scope>NUCLEOTIDE SEQUENCE [LARGE SCALE GENOMIC DNA]</scope>
    <source>
        <strain evidence="1 2">RL17-335-BIF-A</strain>
    </source>
</reference>
<evidence type="ECO:0000313" key="1">
    <source>
        <dbReference type="EMBL" id="MFM0591818.1"/>
    </source>
</evidence>
<organism evidence="1 2">
    <name type="scientific">Paraburkholderia dilworthii</name>
    <dbReference type="NCBI Taxonomy" id="948106"/>
    <lineage>
        <taxon>Bacteria</taxon>
        <taxon>Pseudomonadati</taxon>
        <taxon>Pseudomonadota</taxon>
        <taxon>Betaproteobacteria</taxon>
        <taxon>Burkholderiales</taxon>
        <taxon>Burkholderiaceae</taxon>
        <taxon>Paraburkholderia</taxon>
    </lineage>
</organism>
<dbReference type="PANTHER" id="PTHR38436">
    <property type="entry name" value="POLYKETIDE CYCLASE SNOAL-LIKE DOMAIN"/>
    <property type="match status" value="1"/>
</dbReference>
<protein>
    <submittedName>
        <fullName evidence="1">Ester cyclase</fullName>
    </submittedName>
</protein>
<dbReference type="InterPro" id="IPR009959">
    <property type="entry name" value="Cyclase_SnoaL-like"/>
</dbReference>
<dbReference type="EMBL" id="JAQQBZ010000001">
    <property type="protein sequence ID" value="MFM0591818.1"/>
    <property type="molecule type" value="Genomic_DNA"/>
</dbReference>